<protein>
    <submittedName>
        <fullName evidence="4">Uncharacterized protein</fullName>
    </submittedName>
</protein>
<organism evidence="4 5">
    <name type="scientific">Blattamonas nauphoetae</name>
    <dbReference type="NCBI Taxonomy" id="2049346"/>
    <lineage>
        <taxon>Eukaryota</taxon>
        <taxon>Metamonada</taxon>
        <taxon>Preaxostyla</taxon>
        <taxon>Oxymonadida</taxon>
        <taxon>Blattamonas</taxon>
    </lineage>
</organism>
<evidence type="ECO:0000256" key="3">
    <source>
        <dbReference type="ARBA" id="ARBA00025740"/>
    </source>
</evidence>
<keyword evidence="5" id="KW-1185">Reference proteome</keyword>
<dbReference type="Pfam" id="PF00400">
    <property type="entry name" value="WD40"/>
    <property type="match status" value="1"/>
</dbReference>
<comment type="similarity">
    <text evidence="3">Belongs to the WD repeat PROPPIN family.</text>
</comment>
<name>A0ABQ9X4W5_9EUKA</name>
<evidence type="ECO:0000313" key="5">
    <source>
        <dbReference type="Proteomes" id="UP001281761"/>
    </source>
</evidence>
<comment type="caution">
    <text evidence="4">The sequence shown here is derived from an EMBL/GenBank/DDBJ whole genome shotgun (WGS) entry which is preliminary data.</text>
</comment>
<proteinExistence type="inferred from homology"/>
<dbReference type="PANTHER" id="PTHR11227">
    <property type="entry name" value="WD-REPEAT PROTEIN INTERACTING WITH PHOSPHOINOSIDES WIPI -RELATED"/>
    <property type="match status" value="1"/>
</dbReference>
<dbReference type="Gene3D" id="2.130.10.10">
    <property type="entry name" value="YVTN repeat-like/Quinoprotein amine dehydrogenase"/>
    <property type="match status" value="1"/>
</dbReference>
<dbReference type="InterPro" id="IPR001680">
    <property type="entry name" value="WD40_rpt"/>
</dbReference>
<gene>
    <name evidence="4" type="ORF">BLNAU_18720</name>
</gene>
<reference evidence="4 5" key="1">
    <citation type="journal article" date="2022" name="bioRxiv">
        <title>Genomics of Preaxostyla Flagellates Illuminates Evolutionary Transitions and the Path Towards Mitochondrial Loss.</title>
        <authorList>
            <person name="Novak L.V.F."/>
            <person name="Treitli S.C."/>
            <person name="Pyrih J."/>
            <person name="Halakuc P."/>
            <person name="Pipaliya S.V."/>
            <person name="Vacek V."/>
            <person name="Brzon O."/>
            <person name="Soukal P."/>
            <person name="Eme L."/>
            <person name="Dacks J.B."/>
            <person name="Karnkowska A."/>
            <person name="Elias M."/>
            <person name="Hampl V."/>
        </authorList>
    </citation>
    <scope>NUCLEOTIDE SEQUENCE [LARGE SCALE GENOMIC DNA]</scope>
    <source>
        <strain evidence="4">NAU3</strain>
        <tissue evidence="4">Gut</tissue>
    </source>
</reference>
<evidence type="ECO:0000256" key="2">
    <source>
        <dbReference type="ARBA" id="ARBA00022737"/>
    </source>
</evidence>
<dbReference type="InterPro" id="IPR015943">
    <property type="entry name" value="WD40/YVTN_repeat-like_dom_sf"/>
</dbReference>
<dbReference type="InterPro" id="IPR048720">
    <property type="entry name" value="PROPPIN"/>
</dbReference>
<keyword evidence="2" id="KW-0677">Repeat</keyword>
<evidence type="ECO:0000256" key="1">
    <source>
        <dbReference type="ARBA" id="ARBA00022574"/>
    </source>
</evidence>
<sequence length="434" mass="48504">MIQTQADLKAAFIPSKNLLLECVGNQVFVESYQDNSTPRKLLLESPHPARIASASHDLRSVWLVEERTEEKVQTQWLVVRTADDGKAVLEIKIVPTIVAISCSPDIVVIFCDHIVILVNPTDFTILGTISISSPTPLEPINKDATALSHPSFFTSDSPSNEHAKILIPLNGRDGYLLAVVDVSDNSYFVCRKNEFSLKNLSQYPPTEDELEENQPIFQVDHIIPCAETAQDNPTYWIFKAANHKLSRASFSPDGQYVLTCSQNGTRVVMWDTLNNTMYREFYCSSRGNTRTIQSMVLTHDNHVLASVSEHDTIHLWKTDIDGQTLEESATPDEPQLQKTQTILEWVTGKQNSDFKIRLKETLIKGIKVQSSVSKLVFGEKRIVTTDDKMETYYDLYCLHSAGLVGSFGVPASLSIKSNLVVNEALNLKNDSATK</sequence>
<evidence type="ECO:0000313" key="4">
    <source>
        <dbReference type="EMBL" id="KAK2946359.1"/>
    </source>
</evidence>
<keyword evidence="1" id="KW-0853">WD repeat</keyword>
<accession>A0ABQ9X4W5</accession>
<dbReference type="Proteomes" id="UP001281761">
    <property type="component" value="Unassembled WGS sequence"/>
</dbReference>
<dbReference type="InterPro" id="IPR036322">
    <property type="entry name" value="WD40_repeat_dom_sf"/>
</dbReference>
<dbReference type="SMART" id="SM00320">
    <property type="entry name" value="WD40"/>
    <property type="match status" value="2"/>
</dbReference>
<dbReference type="EMBL" id="JARBJD010000230">
    <property type="protein sequence ID" value="KAK2946359.1"/>
    <property type="molecule type" value="Genomic_DNA"/>
</dbReference>
<dbReference type="SUPFAM" id="SSF50978">
    <property type="entry name" value="WD40 repeat-like"/>
    <property type="match status" value="1"/>
</dbReference>